<comment type="catalytic activity">
    <reaction evidence="18">
        <text>2'-deoxyribonucleotide-(2'-deoxyribose 5'-phosphate)-2'-deoxyribonucleotide-DNA = a 3'-end 2'-deoxyribonucleotide-(2,3-dehydro-2,3-deoxyribose 5'-phosphate)-DNA + a 5'-end 5'-phospho-2'-deoxyribonucleoside-DNA + H(+)</text>
        <dbReference type="Rhea" id="RHEA:66592"/>
        <dbReference type="Rhea" id="RHEA-COMP:13180"/>
        <dbReference type="Rhea" id="RHEA-COMP:16897"/>
        <dbReference type="Rhea" id="RHEA-COMP:17067"/>
        <dbReference type="ChEBI" id="CHEBI:15378"/>
        <dbReference type="ChEBI" id="CHEBI:136412"/>
        <dbReference type="ChEBI" id="CHEBI:157695"/>
        <dbReference type="ChEBI" id="CHEBI:167181"/>
        <dbReference type="EC" id="4.2.99.18"/>
    </reaction>
</comment>
<dbReference type="PIRSF" id="PIRSF005047">
    <property type="entry name" value="UCP005047_YshC"/>
    <property type="match status" value="1"/>
</dbReference>
<evidence type="ECO:0000256" key="20">
    <source>
        <dbReference type="ARBA" id="ARBA00045548"/>
    </source>
</evidence>
<dbReference type="PANTHER" id="PTHR36928">
    <property type="entry name" value="PHOSPHATASE YCDX-RELATED"/>
    <property type="match status" value="1"/>
</dbReference>
<keyword evidence="15" id="KW-0234">DNA repair</keyword>
<proteinExistence type="predicted"/>
<evidence type="ECO:0000256" key="13">
    <source>
        <dbReference type="ARBA" id="ARBA00022932"/>
    </source>
</evidence>
<dbReference type="InterPro" id="IPR050243">
    <property type="entry name" value="PHP_phosphatase"/>
</dbReference>
<dbReference type="InterPro" id="IPR016195">
    <property type="entry name" value="Pol/histidinol_Pase-like"/>
</dbReference>
<dbReference type="GO" id="GO:0140078">
    <property type="term" value="F:class I DNA-(apurinic or apyrimidinic site) endonuclease activity"/>
    <property type="evidence" value="ECO:0007669"/>
    <property type="project" value="UniProtKB-EC"/>
</dbReference>
<dbReference type="Gene3D" id="3.30.460.10">
    <property type="entry name" value="Beta Polymerase, domain 2"/>
    <property type="match status" value="1"/>
</dbReference>
<evidence type="ECO:0000256" key="9">
    <source>
        <dbReference type="ARBA" id="ARBA00022695"/>
    </source>
</evidence>
<dbReference type="PANTHER" id="PTHR36928:SF1">
    <property type="entry name" value="PHOSPHATASE YCDX-RELATED"/>
    <property type="match status" value="1"/>
</dbReference>
<dbReference type="NCBIfam" id="NF006375">
    <property type="entry name" value="PRK08609.1"/>
    <property type="match status" value="1"/>
</dbReference>
<evidence type="ECO:0000256" key="6">
    <source>
        <dbReference type="ARBA" id="ARBA00022481"/>
    </source>
</evidence>
<accession>A0A975NC25</accession>
<dbReference type="EMBL" id="CP076134">
    <property type="protein sequence ID" value="QWG12070.1"/>
    <property type="molecule type" value="Genomic_DNA"/>
</dbReference>
<dbReference type="InterPro" id="IPR027421">
    <property type="entry name" value="DNA_pol_lamdba_lyase_dom_sf"/>
</dbReference>
<evidence type="ECO:0000256" key="2">
    <source>
        <dbReference type="ARBA" id="ARBA00004496"/>
    </source>
</evidence>
<evidence type="ECO:0000256" key="10">
    <source>
        <dbReference type="ARBA" id="ARBA00022705"/>
    </source>
</evidence>
<dbReference type="GO" id="GO:0005829">
    <property type="term" value="C:cytosol"/>
    <property type="evidence" value="ECO:0007669"/>
    <property type="project" value="TreeGrafter"/>
</dbReference>
<feature type="domain" description="Polymerase/histidinol phosphatase N-terminal" evidence="23">
    <location>
        <begin position="351"/>
        <end position="430"/>
    </location>
</feature>
<dbReference type="AlphaFoldDB" id="A0A975NC25"/>
<gene>
    <name evidence="25" type="primary">polX</name>
    <name evidence="25" type="ORF">KMZ29_20420</name>
</gene>
<dbReference type="GO" id="GO:0006281">
    <property type="term" value="P:DNA repair"/>
    <property type="evidence" value="ECO:0007669"/>
    <property type="project" value="UniProtKB-KW"/>
</dbReference>
<name>A0A975NC25_9BRAD</name>
<evidence type="ECO:0000256" key="19">
    <source>
        <dbReference type="ARBA" id="ARBA00044678"/>
    </source>
</evidence>
<keyword evidence="25" id="KW-0269">Exonuclease</keyword>
<dbReference type="SUPFAM" id="SSF47802">
    <property type="entry name" value="DNA polymerase beta, N-terminal domain-like"/>
    <property type="match status" value="1"/>
</dbReference>
<evidence type="ECO:0000256" key="7">
    <source>
        <dbReference type="ARBA" id="ARBA00022634"/>
    </source>
</evidence>
<dbReference type="InterPro" id="IPR043519">
    <property type="entry name" value="NT_sf"/>
</dbReference>
<comment type="subcellular location">
    <subcellularLocation>
        <location evidence="2">Cytoplasm</location>
    </subcellularLocation>
</comment>
<comment type="function">
    <text evidence="20">Repair polymerase that plays a key role in base-excision repair. During this process, the damaged base is excised by specific DNA glycosylases, the DNA backbone is nicked at the abasic site by an apurinic/apyrimidic (AP) endonuclease, and POLB removes 5'-deoxyribose-phosphate from the preincised AP site acting as a 5'-deoxyribose-phosphate lyase (5'-dRP lyase); through its DNA polymerase activity, it adds one nucleotide to the 3' end of the arising single-nucleotide gap. Conducts 'gap-filling' DNA synthesis in a stepwise distributive fashion rather than in a processive fashion as for other DNA polymerases. It is also able to cleave sugar-phosphate bonds 3' to an intact AP site, acting as an AP lyase.</text>
</comment>
<keyword evidence="8" id="KW-0808">Transferase</keyword>
<dbReference type="SUPFAM" id="SSF89550">
    <property type="entry name" value="PHP domain-like"/>
    <property type="match status" value="1"/>
</dbReference>
<dbReference type="SMART" id="SM00483">
    <property type="entry name" value="POLXc"/>
    <property type="match status" value="1"/>
</dbReference>
<keyword evidence="9" id="KW-0548">Nucleotidyltransferase</keyword>
<dbReference type="EC" id="2.7.7.7" evidence="3"/>
<dbReference type="InterPro" id="IPR029398">
    <property type="entry name" value="PolB_thumb"/>
</dbReference>
<comment type="catalytic activity">
    <reaction evidence="21">
        <text>DNA(n) + a 2'-deoxyribonucleoside 5'-triphosphate = DNA(n+1) + diphosphate</text>
        <dbReference type="Rhea" id="RHEA:22508"/>
        <dbReference type="Rhea" id="RHEA-COMP:17339"/>
        <dbReference type="Rhea" id="RHEA-COMP:17340"/>
        <dbReference type="ChEBI" id="CHEBI:33019"/>
        <dbReference type="ChEBI" id="CHEBI:61560"/>
        <dbReference type="ChEBI" id="CHEBI:173112"/>
        <dbReference type="EC" id="2.7.7.7"/>
    </reaction>
</comment>
<feature type="domain" description="Helix-hairpin-helix DNA-binding motif class 1" evidence="22">
    <location>
        <begin position="109"/>
        <end position="128"/>
    </location>
</feature>
<dbReference type="CDD" id="cd00141">
    <property type="entry name" value="NT_POLXc"/>
    <property type="match status" value="1"/>
</dbReference>
<dbReference type="Gene3D" id="3.20.20.140">
    <property type="entry name" value="Metal-dependent hydrolases"/>
    <property type="match status" value="1"/>
</dbReference>
<dbReference type="CDD" id="cd07436">
    <property type="entry name" value="PHP_PolX"/>
    <property type="match status" value="1"/>
</dbReference>
<keyword evidence="6" id="KW-0488">Methylation</keyword>
<evidence type="ECO:0000313" key="25">
    <source>
        <dbReference type="EMBL" id="QWG12070.1"/>
    </source>
</evidence>
<keyword evidence="14" id="KW-0915">Sodium</keyword>
<dbReference type="GO" id="GO:0003677">
    <property type="term" value="F:DNA binding"/>
    <property type="evidence" value="ECO:0007669"/>
    <property type="project" value="InterPro"/>
</dbReference>
<dbReference type="FunFam" id="3.20.20.140:FF:000047">
    <property type="entry name" value="PHP domain-containing protein"/>
    <property type="match status" value="1"/>
</dbReference>
<evidence type="ECO:0000256" key="1">
    <source>
        <dbReference type="ARBA" id="ARBA00001946"/>
    </source>
</evidence>
<dbReference type="InterPro" id="IPR028207">
    <property type="entry name" value="DNA_pol_B_palm_palm"/>
</dbReference>
<dbReference type="InterPro" id="IPR002054">
    <property type="entry name" value="DNA-dir_DNA_pol_X"/>
</dbReference>
<dbReference type="EC" id="4.2.99.18" evidence="4"/>
<dbReference type="GO" id="GO:0003887">
    <property type="term" value="F:DNA-directed DNA polymerase activity"/>
    <property type="evidence" value="ECO:0007669"/>
    <property type="project" value="UniProtKB-KW"/>
</dbReference>
<evidence type="ECO:0000256" key="21">
    <source>
        <dbReference type="ARBA" id="ARBA00049244"/>
    </source>
</evidence>
<dbReference type="GO" id="GO:0008270">
    <property type="term" value="F:zinc ion binding"/>
    <property type="evidence" value="ECO:0007669"/>
    <property type="project" value="TreeGrafter"/>
</dbReference>
<evidence type="ECO:0000256" key="18">
    <source>
        <dbReference type="ARBA" id="ARBA00044632"/>
    </source>
</evidence>
<dbReference type="SMART" id="SM00278">
    <property type="entry name" value="HhH1"/>
    <property type="match status" value="3"/>
</dbReference>
<dbReference type="InterPro" id="IPR004013">
    <property type="entry name" value="PHP_dom"/>
</dbReference>
<evidence type="ECO:0000256" key="4">
    <source>
        <dbReference type="ARBA" id="ARBA00012720"/>
    </source>
</evidence>
<evidence type="ECO:0000259" key="23">
    <source>
        <dbReference type="SMART" id="SM00481"/>
    </source>
</evidence>
<comment type="catalytic activity">
    <reaction evidence="19">
        <text>a 5'-end 2'-deoxyribose-2'-deoxyribonucleotide-DNA = (2E,4S)-4-hydroxypenten-2-al-5-phosphate + a 5'-end 5'-phospho-2'-deoxyribonucleoside-DNA + H(+)</text>
        <dbReference type="Rhea" id="RHEA:76255"/>
        <dbReference type="Rhea" id="RHEA-COMP:13180"/>
        <dbReference type="Rhea" id="RHEA-COMP:18657"/>
        <dbReference type="ChEBI" id="CHEBI:15378"/>
        <dbReference type="ChEBI" id="CHEBI:136412"/>
        <dbReference type="ChEBI" id="CHEBI:195194"/>
        <dbReference type="ChEBI" id="CHEBI:195195"/>
    </reaction>
</comment>
<evidence type="ECO:0000256" key="17">
    <source>
        <dbReference type="ARBA" id="ARBA00035726"/>
    </source>
</evidence>
<dbReference type="GO" id="GO:0004527">
    <property type="term" value="F:exonuclease activity"/>
    <property type="evidence" value="ECO:0007669"/>
    <property type="project" value="UniProtKB-KW"/>
</dbReference>
<dbReference type="InterPro" id="IPR037160">
    <property type="entry name" value="DNA_Pol_thumb_sf"/>
</dbReference>
<dbReference type="SUPFAM" id="SSF81301">
    <property type="entry name" value="Nucleotidyltransferase"/>
    <property type="match status" value="1"/>
</dbReference>
<dbReference type="InterPro" id="IPR003141">
    <property type="entry name" value="Pol/His_phosphatase_N"/>
</dbReference>
<feature type="domain" description="DNA-directed DNA polymerase X" evidence="24">
    <location>
        <begin position="18"/>
        <end position="327"/>
    </location>
</feature>
<evidence type="ECO:0000256" key="15">
    <source>
        <dbReference type="ARBA" id="ARBA00023204"/>
    </source>
</evidence>
<evidence type="ECO:0000256" key="5">
    <source>
        <dbReference type="ARBA" id="ARBA00020020"/>
    </source>
</evidence>
<protein>
    <recommendedName>
        <fullName evidence="5">DNA polymerase beta</fullName>
        <ecNumber evidence="3">2.7.7.7</ecNumber>
        <ecNumber evidence="4">4.2.99.18</ecNumber>
    </recommendedName>
    <alternativeName>
        <fullName evidence="16">5'-deoxyribose-phosphate lyase</fullName>
    </alternativeName>
    <alternativeName>
        <fullName evidence="17">AP lyase</fullName>
    </alternativeName>
</protein>
<dbReference type="GO" id="GO:0042578">
    <property type="term" value="F:phosphoric ester hydrolase activity"/>
    <property type="evidence" value="ECO:0007669"/>
    <property type="project" value="TreeGrafter"/>
</dbReference>
<evidence type="ECO:0000256" key="11">
    <source>
        <dbReference type="ARBA" id="ARBA00022763"/>
    </source>
</evidence>
<dbReference type="PRINTS" id="PR00870">
    <property type="entry name" value="DNAPOLXBETA"/>
</dbReference>
<keyword evidence="25" id="KW-0378">Hydrolase</keyword>
<dbReference type="SUPFAM" id="SSF158702">
    <property type="entry name" value="Sec63 N-terminal domain-like"/>
    <property type="match status" value="1"/>
</dbReference>
<dbReference type="Gene3D" id="1.10.150.110">
    <property type="entry name" value="DNA polymerase beta, N-terminal domain-like"/>
    <property type="match status" value="1"/>
</dbReference>
<comment type="cofactor">
    <cofactor evidence="1">
        <name>Mg(2+)</name>
        <dbReference type="ChEBI" id="CHEBI:18420"/>
    </cofactor>
</comment>
<evidence type="ECO:0000256" key="12">
    <source>
        <dbReference type="ARBA" id="ARBA00022843"/>
    </source>
</evidence>
<evidence type="ECO:0000256" key="8">
    <source>
        <dbReference type="ARBA" id="ARBA00022679"/>
    </source>
</evidence>
<sequence>MRYFLGKIRLLWVFDMPVQNAEIAAMFDQAAELLEIGGENQFRVRAYRRAARVIEGLPKAAGSLLKSGRDLSELPGIGKDLAGKIADIVKTGHFGLLDTLKRKLPGELGDMAALPGLGPKRIKLLYDKMKVRTLSDLRQAIKTGRLRELRGFGPVIEKKLLDALEKPQPARRFKLSVAEAEAEALVGFLRGSGRVVVAGSYRRRRDTVGDLDVLVTAKDGAAVGDRLAKYENVAQVVAHGPTRTTVMLRSGLQVDVRAVREESYGAALLYFTGSKAHNIALRGLANQHGWKLNEYGLFSGKRRIAGATEEDVYEKLKLAYIVPELREDRGEIAAAQAGKLPRLVKLSDVRGDLHVHSDWTDGTVTIAEMAAAAQARGYEYIALTDHSRRVAMTHGLDPARLARQIHEIDRLNERLKNFTILKGIEVDILRDGSLDLPESSLAKLDIVVAAVHSHFDLPRQAQTERVVRALENRHVSILAHPTGRLIGEREPYDIDMDRVISTARKTGCYLEINAEPDRLDLHDLHARAAKLAGVKLAVSTDAHSVDAYQCMRFGIDQARRAWLTVNDVLNTRPLAELRKLLKRRASVRG</sequence>
<dbReference type="Pfam" id="PF14792">
    <property type="entry name" value="DNA_pol_B_palm"/>
    <property type="match status" value="1"/>
</dbReference>
<keyword evidence="11" id="KW-0227">DNA damage</keyword>
<feature type="domain" description="Helix-hairpin-helix DNA-binding motif class 1" evidence="22">
    <location>
        <begin position="69"/>
        <end position="88"/>
    </location>
</feature>
<dbReference type="Gene3D" id="3.30.210.10">
    <property type="entry name" value="DNA polymerase, thumb domain"/>
    <property type="match status" value="1"/>
</dbReference>
<evidence type="ECO:0000256" key="16">
    <source>
        <dbReference type="ARBA" id="ARBA00035717"/>
    </source>
</evidence>
<dbReference type="Proteomes" id="UP000680839">
    <property type="component" value="Chromosome"/>
</dbReference>
<evidence type="ECO:0000259" key="24">
    <source>
        <dbReference type="SMART" id="SM00483"/>
    </source>
</evidence>
<dbReference type="InterPro" id="IPR002008">
    <property type="entry name" value="DNA_pol_X_beta-like"/>
</dbReference>
<feature type="domain" description="Helix-hairpin-helix DNA-binding motif class 1" evidence="22">
    <location>
        <begin position="144"/>
        <end position="163"/>
    </location>
</feature>
<organism evidence="25 26">
    <name type="scientific">Bradyrhizobium sediminis</name>
    <dbReference type="NCBI Taxonomy" id="2840469"/>
    <lineage>
        <taxon>Bacteria</taxon>
        <taxon>Pseudomonadati</taxon>
        <taxon>Pseudomonadota</taxon>
        <taxon>Alphaproteobacteria</taxon>
        <taxon>Hyphomicrobiales</taxon>
        <taxon>Nitrobacteraceae</taxon>
        <taxon>Bradyrhizobium</taxon>
    </lineage>
</organism>
<keyword evidence="7" id="KW-0237">DNA synthesis</keyword>
<dbReference type="SMART" id="SM00481">
    <property type="entry name" value="POLIIIAc"/>
    <property type="match status" value="1"/>
</dbReference>
<dbReference type="Pfam" id="PF14716">
    <property type="entry name" value="HHH_8"/>
    <property type="match status" value="1"/>
</dbReference>
<keyword evidence="25" id="KW-0540">Nuclease</keyword>
<dbReference type="RefSeq" id="WP_215620913.1">
    <property type="nucleotide sequence ID" value="NZ_CP076134.1"/>
</dbReference>
<dbReference type="Gene3D" id="1.10.150.20">
    <property type="entry name" value="5' to 3' exonuclease, C-terminal subdomain"/>
    <property type="match status" value="1"/>
</dbReference>
<dbReference type="Pfam" id="PF14520">
    <property type="entry name" value="HHH_5"/>
    <property type="match status" value="1"/>
</dbReference>
<keyword evidence="10" id="KW-0235">DNA replication</keyword>
<evidence type="ECO:0000256" key="3">
    <source>
        <dbReference type="ARBA" id="ARBA00012417"/>
    </source>
</evidence>
<reference evidence="25" key="1">
    <citation type="submission" date="2021-06" db="EMBL/GenBank/DDBJ databases">
        <title>Bradyrhizobium sp. S2-20-1 Genome sequencing.</title>
        <authorList>
            <person name="Jin L."/>
        </authorList>
    </citation>
    <scope>NUCLEOTIDE SEQUENCE</scope>
    <source>
        <strain evidence="25">S2-20-1</strain>
    </source>
</reference>
<dbReference type="InterPro" id="IPR047967">
    <property type="entry name" value="PolX_PHP"/>
</dbReference>
<dbReference type="Pfam" id="PF14791">
    <property type="entry name" value="DNA_pol_B_thumb"/>
    <property type="match status" value="1"/>
</dbReference>
<keyword evidence="12" id="KW-0832">Ubl conjugation</keyword>
<dbReference type="InterPro" id="IPR022311">
    <property type="entry name" value="PolX-like"/>
</dbReference>
<evidence type="ECO:0000259" key="22">
    <source>
        <dbReference type="SMART" id="SM00278"/>
    </source>
</evidence>
<dbReference type="InterPro" id="IPR003583">
    <property type="entry name" value="Hlx-hairpin-Hlx_DNA-bd_motif"/>
</dbReference>
<evidence type="ECO:0000313" key="26">
    <source>
        <dbReference type="Proteomes" id="UP000680839"/>
    </source>
</evidence>
<dbReference type="Pfam" id="PF02811">
    <property type="entry name" value="PHP"/>
    <property type="match status" value="1"/>
</dbReference>
<dbReference type="InterPro" id="IPR010996">
    <property type="entry name" value="HHH_MUS81"/>
</dbReference>
<evidence type="ECO:0000256" key="14">
    <source>
        <dbReference type="ARBA" id="ARBA00023053"/>
    </source>
</evidence>
<keyword evidence="13" id="KW-0239">DNA-directed DNA polymerase</keyword>